<name>A0ABR2JCN0_9EUKA</name>
<dbReference type="EMBL" id="JAPFFF010000012">
    <property type="protein sequence ID" value="KAK8875445.1"/>
    <property type="molecule type" value="Genomic_DNA"/>
</dbReference>
<dbReference type="Proteomes" id="UP001470230">
    <property type="component" value="Unassembled WGS sequence"/>
</dbReference>
<evidence type="ECO:0000313" key="2">
    <source>
        <dbReference type="Proteomes" id="UP001470230"/>
    </source>
</evidence>
<proteinExistence type="predicted"/>
<accession>A0ABR2JCN0</accession>
<protein>
    <submittedName>
        <fullName evidence="1">Uncharacterized protein</fullName>
    </submittedName>
</protein>
<evidence type="ECO:0000313" key="1">
    <source>
        <dbReference type="EMBL" id="KAK8875445.1"/>
    </source>
</evidence>
<gene>
    <name evidence="1" type="ORF">M9Y10_005610</name>
</gene>
<keyword evidence="2" id="KW-1185">Reference proteome</keyword>
<comment type="caution">
    <text evidence="1">The sequence shown here is derived from an EMBL/GenBank/DDBJ whole genome shotgun (WGS) entry which is preliminary data.</text>
</comment>
<reference evidence="1 2" key="1">
    <citation type="submission" date="2024-04" db="EMBL/GenBank/DDBJ databases">
        <title>Tritrichomonas musculus Genome.</title>
        <authorList>
            <person name="Alves-Ferreira E."/>
            <person name="Grigg M."/>
            <person name="Lorenzi H."/>
            <person name="Galac M."/>
        </authorList>
    </citation>
    <scope>NUCLEOTIDE SEQUENCE [LARGE SCALE GENOMIC DNA]</scope>
    <source>
        <strain evidence="1 2">EAF2021</strain>
    </source>
</reference>
<sequence>MNYTILGLTLKLTTSNSPLLISPSYSTQNKFLINNMQISHSIPSFYKSFSIKPQKIDLVSSSFIHFLDAAFHIESDSSQYYGEKMYSNINPANGSSFCSCYFYYARISANKYTLYFDSCFILGSNRGRPYWPIQNVYMVHCAVEDLNISMDTTACYMNYTKFYSCPKNDENGLINSEYVNINYANCTKCDVNSYLIISTILDINYMILTKNNAEIGLINYENDSFITNSIYYANNNSPLSVKFSNLESGLYYINSCIFINNPSLLAYDVGHLLLKASIYLQGSCINYSEDEIKSQYSQSNYINFTFENCHFNATECSILDYDISFQVPERRKFNYKVIGDVEEDFEYEIN</sequence>
<organism evidence="1 2">
    <name type="scientific">Tritrichomonas musculus</name>
    <dbReference type="NCBI Taxonomy" id="1915356"/>
    <lineage>
        <taxon>Eukaryota</taxon>
        <taxon>Metamonada</taxon>
        <taxon>Parabasalia</taxon>
        <taxon>Tritrichomonadida</taxon>
        <taxon>Tritrichomonadidae</taxon>
        <taxon>Tritrichomonas</taxon>
    </lineage>
</organism>